<dbReference type="SMART" id="SM00220">
    <property type="entry name" value="S_TKc"/>
    <property type="match status" value="1"/>
</dbReference>
<feature type="compositionally biased region" description="Polar residues" evidence="5">
    <location>
        <begin position="604"/>
        <end position="628"/>
    </location>
</feature>
<evidence type="ECO:0000256" key="5">
    <source>
        <dbReference type="SAM" id="MobiDB-lite"/>
    </source>
</evidence>
<dbReference type="InterPro" id="IPR008271">
    <property type="entry name" value="Ser/Thr_kinase_AS"/>
</dbReference>
<evidence type="ECO:0000256" key="3">
    <source>
        <dbReference type="ARBA" id="ARBA00022840"/>
    </source>
</evidence>
<dbReference type="PROSITE" id="PS00108">
    <property type="entry name" value="PROTEIN_KINASE_ST"/>
    <property type="match status" value="1"/>
</dbReference>
<dbReference type="AlphaFoldDB" id="A0A9P6U9Z4"/>
<feature type="region of interest" description="Disordered" evidence="5">
    <location>
        <begin position="459"/>
        <end position="675"/>
    </location>
</feature>
<protein>
    <recommendedName>
        <fullName evidence="10">Pkinase-domain-containing protein</fullName>
    </recommendedName>
</protein>
<dbReference type="Gene3D" id="1.10.510.10">
    <property type="entry name" value="Transferase(Phosphotransferase) domain 1"/>
    <property type="match status" value="1"/>
</dbReference>
<dbReference type="GO" id="GO:0004672">
    <property type="term" value="F:protein kinase activity"/>
    <property type="evidence" value="ECO:0007669"/>
    <property type="project" value="InterPro"/>
</dbReference>
<evidence type="ECO:0000256" key="1">
    <source>
        <dbReference type="ARBA" id="ARBA00005575"/>
    </source>
</evidence>
<evidence type="ECO:0008006" key="10">
    <source>
        <dbReference type="Google" id="ProtNLM"/>
    </source>
</evidence>
<dbReference type="OrthoDB" id="407410at2759"/>
<dbReference type="SMART" id="SM00240">
    <property type="entry name" value="FHA"/>
    <property type="match status" value="1"/>
</dbReference>
<keyword evidence="2 4" id="KW-0547">Nucleotide-binding</keyword>
<dbReference type="Pfam" id="PF00069">
    <property type="entry name" value="Pkinase"/>
    <property type="match status" value="1"/>
</dbReference>
<feature type="compositionally biased region" description="Acidic residues" evidence="5">
    <location>
        <begin position="539"/>
        <end position="556"/>
    </location>
</feature>
<evidence type="ECO:0000313" key="9">
    <source>
        <dbReference type="Proteomes" id="UP000807716"/>
    </source>
</evidence>
<evidence type="ECO:0000256" key="2">
    <source>
        <dbReference type="ARBA" id="ARBA00022741"/>
    </source>
</evidence>
<dbReference type="Gene3D" id="2.60.200.20">
    <property type="match status" value="1"/>
</dbReference>
<dbReference type="EMBL" id="JAAAJB010000082">
    <property type="protein sequence ID" value="KAG0267048.1"/>
    <property type="molecule type" value="Genomic_DNA"/>
</dbReference>
<comment type="similarity">
    <text evidence="1">Belongs to the protein kinase superfamily. CAMK Ser/Thr protein kinase family. CHEK2 subfamily.</text>
</comment>
<sequence>MELSKDQPEDWGSFTYSHEGTKKVCHFNKAGNDGESGVSGYVFGRLGECDFVLENRPFISGRHFLIYKETKTDPGSEKTRRDVYLKDLSTNGTFVNGALIGVNKRVRLNDRDVITYSNESFRRKHRLREFTFVEILSDDGSFHDLYELGPKLGTGNFATVYQCLRRRNPKAFAVKVVDKRVRFSPKVATSLEREIGILMGIDHPNLLRILSVFSETENHYVVTELARDGELFDQIVDKQKFTEEEARHIFRQVLAGVKYLHHRGIMHRDLKPENILVMNKETMTVKISDFGLAKLTGEELFVNTMCGTPSYVAPEVLMKVGYGKAVDMWSLGVILYICLCGFPPFSEDLAPPDLRTQVLQTMYTFPSPYWDDVSDEAVDLIQGLLAASPEERLTVDEALQHCWMHMEDGGGTFPDASRTEEKPQFERMFSRVMTQRADRYRSRTGFSQSQQLFSQPFQALPEDDEEDEAPVADYPHQSDYSDEVEDSMDRLDEAGGNSSTGRSEASDKYSQLDRYGSGIGIFSQDGMVRMPGIGTGFETDFEDDLDHDDPPSDDDAPVDRAKDESEKGDKSHNHDYHNSMLKSGNKRDRPASQGTGNGDETDGSYMSVQESFGNGGSNTLQKSTSVTSVVMKEAEDAASNDENATPRNTNSLQASPEVEDEKEVERITKRARTSA</sequence>
<dbReference type="InterPro" id="IPR017441">
    <property type="entry name" value="Protein_kinase_ATP_BS"/>
</dbReference>
<dbReference type="GO" id="GO:0005524">
    <property type="term" value="F:ATP binding"/>
    <property type="evidence" value="ECO:0007669"/>
    <property type="project" value="UniProtKB-UniRule"/>
</dbReference>
<dbReference type="SUPFAM" id="SSF49879">
    <property type="entry name" value="SMAD/FHA domain"/>
    <property type="match status" value="1"/>
</dbReference>
<dbReference type="CDD" id="cd05117">
    <property type="entry name" value="STKc_CAMK"/>
    <property type="match status" value="1"/>
</dbReference>
<feature type="compositionally biased region" description="Basic and acidic residues" evidence="5">
    <location>
        <begin position="557"/>
        <end position="577"/>
    </location>
</feature>
<comment type="caution">
    <text evidence="8">The sequence shown here is derived from an EMBL/GenBank/DDBJ whole genome shotgun (WGS) entry which is preliminary data.</text>
</comment>
<dbReference type="PROSITE" id="PS00107">
    <property type="entry name" value="PROTEIN_KINASE_ATP"/>
    <property type="match status" value="1"/>
</dbReference>
<reference evidence="8" key="1">
    <citation type="journal article" date="2020" name="Fungal Divers.">
        <title>Resolving the Mortierellaceae phylogeny through synthesis of multi-gene phylogenetics and phylogenomics.</title>
        <authorList>
            <person name="Vandepol N."/>
            <person name="Liber J."/>
            <person name="Desiro A."/>
            <person name="Na H."/>
            <person name="Kennedy M."/>
            <person name="Barry K."/>
            <person name="Grigoriev I.V."/>
            <person name="Miller A.N."/>
            <person name="O'Donnell K."/>
            <person name="Stajich J.E."/>
            <person name="Bonito G."/>
        </authorList>
    </citation>
    <scope>NUCLEOTIDE SEQUENCE</scope>
    <source>
        <strain evidence="8">BC1065</strain>
    </source>
</reference>
<evidence type="ECO:0000259" key="7">
    <source>
        <dbReference type="PROSITE" id="PS50011"/>
    </source>
</evidence>
<dbReference type="InterPro" id="IPR000253">
    <property type="entry name" value="FHA_dom"/>
</dbReference>
<dbReference type="PROSITE" id="PS50011">
    <property type="entry name" value="PROTEIN_KINASE_DOM"/>
    <property type="match status" value="1"/>
</dbReference>
<dbReference type="Proteomes" id="UP000807716">
    <property type="component" value="Unassembled WGS sequence"/>
</dbReference>
<feature type="domain" description="Protein kinase" evidence="7">
    <location>
        <begin position="146"/>
        <end position="404"/>
    </location>
</feature>
<evidence type="ECO:0000313" key="8">
    <source>
        <dbReference type="EMBL" id="KAG0267048.1"/>
    </source>
</evidence>
<keyword evidence="9" id="KW-1185">Reference proteome</keyword>
<dbReference type="InterPro" id="IPR011009">
    <property type="entry name" value="Kinase-like_dom_sf"/>
</dbReference>
<dbReference type="PANTHER" id="PTHR24347">
    <property type="entry name" value="SERINE/THREONINE-PROTEIN KINASE"/>
    <property type="match status" value="1"/>
</dbReference>
<gene>
    <name evidence="8" type="ORF">DFQ27_009194</name>
</gene>
<dbReference type="InterPro" id="IPR000719">
    <property type="entry name" value="Prot_kinase_dom"/>
</dbReference>
<proteinExistence type="inferred from homology"/>
<organism evidence="8 9">
    <name type="scientific">Actinomortierella ambigua</name>
    <dbReference type="NCBI Taxonomy" id="1343610"/>
    <lineage>
        <taxon>Eukaryota</taxon>
        <taxon>Fungi</taxon>
        <taxon>Fungi incertae sedis</taxon>
        <taxon>Mucoromycota</taxon>
        <taxon>Mortierellomycotina</taxon>
        <taxon>Mortierellomycetes</taxon>
        <taxon>Mortierellales</taxon>
        <taxon>Mortierellaceae</taxon>
        <taxon>Actinomortierella</taxon>
    </lineage>
</organism>
<feature type="compositionally biased region" description="Polar residues" evidence="5">
    <location>
        <begin position="645"/>
        <end position="654"/>
    </location>
</feature>
<feature type="domain" description="FHA" evidence="6">
    <location>
        <begin position="41"/>
        <end position="100"/>
    </location>
</feature>
<feature type="compositionally biased region" description="Acidic residues" evidence="5">
    <location>
        <begin position="461"/>
        <end position="470"/>
    </location>
</feature>
<dbReference type="InterPro" id="IPR008984">
    <property type="entry name" value="SMAD_FHA_dom_sf"/>
</dbReference>
<dbReference type="PROSITE" id="PS50006">
    <property type="entry name" value="FHA_DOMAIN"/>
    <property type="match status" value="1"/>
</dbReference>
<feature type="binding site" evidence="4">
    <location>
        <position position="175"/>
    </location>
    <ligand>
        <name>ATP</name>
        <dbReference type="ChEBI" id="CHEBI:30616"/>
    </ligand>
</feature>
<dbReference type="FunFam" id="1.10.510.10:FF:000571">
    <property type="entry name" value="Maternal embryonic leucine zipper kinase"/>
    <property type="match status" value="1"/>
</dbReference>
<accession>A0A9P6U9Z4</accession>
<keyword evidence="3 4" id="KW-0067">ATP-binding</keyword>
<dbReference type="Pfam" id="PF00498">
    <property type="entry name" value="FHA"/>
    <property type="match status" value="1"/>
</dbReference>
<evidence type="ECO:0000256" key="4">
    <source>
        <dbReference type="PROSITE-ProRule" id="PRU10141"/>
    </source>
</evidence>
<evidence type="ECO:0000259" key="6">
    <source>
        <dbReference type="PROSITE" id="PS50006"/>
    </source>
</evidence>
<name>A0A9P6U9Z4_9FUNG</name>
<dbReference type="SUPFAM" id="SSF56112">
    <property type="entry name" value="Protein kinase-like (PK-like)"/>
    <property type="match status" value="1"/>
</dbReference>